<sequence length="969" mass="107897">MMPSDASLSPEPSPGPVGTLVAVVDDAAQPLNSISTPDQDPDLSNHSSGSKNADNTATVDTRQDEVNAGNIDVPSSPRAEQEDVVSPTPATKASTTLSSLPPSTQSSSATPAAVSSDASIDQPPSDPQADASTSAPAPPSTPRRLIITRNVTPRSSKRVLTRLSPKKPHASPVKRAKSGVKKKVGNPGNFDGKPLEFLQEELKVYKKLKPRSRARSQFFVNNYAKFTEKFPDFRLPSKKSSPPPAELTAEERAKMTESECKEWDKSYKRKMEMRDRTEEQCLRDALKAWFQWHGGDVRAKDRVSVGRFLQQVKVNDRAPKKKQIPQVVMSHPDYRDVIKNLSEETGKFDRLTKCTEAATAFLKTLTDDQRKVLEEDINAQYLAAKSRWDVRKEGSDEDKHRFNQEQYRKSLGRIVQPFLDGLRDVTGLDVGLLIGEDVDGQGNWDGAIYSAQADEAPKLADFDPEKLDANFVNFFYRWLQHLRSLSPSKDQPSGVDDQVIDSATSTSGSENPPVAPASSTPLTGKKGNNKALSPRGSDDDSGSDSDEESDWSAKDGQIEEDVEDGDKSIAAEDQDATTEDEDAEPDNGRPQTFEEERASNIKRNKALLKKLGLDRPVFEAKKPNQKRAKKERMEKAVTVGTQRRSERNKGVVKSYAEGEAAQDHSEDTVPSEENDLVQRDALSRLMDMRKHFLDNDVPTVDLEVKPLSSDELVKDGDHAAPNADGLLEVAEAGEDAGTRIVCEAVVEAYEKVKIPHREPFILSDLDDGPIKDVMTYLTTLPKGNSSGRPAEYTSAVYLWYDLQELWESQGYKRGKLPMKERPPLIHQWCKKGHIRGFEPSEGQEWTADYLRRQFWVWWSEANPEWRRYEGMFVLPDTDGDLSTLHQAGKDGLVLLLVVLRWWYDMADGLDINGMWMEALKSVTVVMEALINELGSLTFTGETELGTQKRKRVSEASSRVKGTASKRRKL</sequence>
<feature type="compositionally biased region" description="Polar residues" evidence="1">
    <location>
        <begin position="501"/>
        <end position="510"/>
    </location>
</feature>
<feature type="compositionally biased region" description="Polar residues" evidence="1">
    <location>
        <begin position="30"/>
        <end position="60"/>
    </location>
</feature>
<evidence type="ECO:0000313" key="3">
    <source>
        <dbReference type="Proteomes" id="UP001383192"/>
    </source>
</evidence>
<gene>
    <name evidence="2" type="ORF">VNI00_017098</name>
</gene>
<dbReference type="AlphaFoldDB" id="A0AAW0B6Y3"/>
<dbReference type="EMBL" id="JAYKXP010000155">
    <property type="protein sequence ID" value="KAK7021996.1"/>
    <property type="molecule type" value="Genomic_DNA"/>
</dbReference>
<feature type="region of interest" description="Disordered" evidence="1">
    <location>
        <begin position="614"/>
        <end position="674"/>
    </location>
</feature>
<feature type="compositionally biased region" description="Low complexity" evidence="1">
    <location>
        <begin position="86"/>
        <end position="119"/>
    </location>
</feature>
<protein>
    <submittedName>
        <fullName evidence="2">Uncharacterized protein</fullName>
    </submittedName>
</protein>
<feature type="compositionally biased region" description="Acidic residues" evidence="1">
    <location>
        <begin position="539"/>
        <end position="550"/>
    </location>
</feature>
<organism evidence="2 3">
    <name type="scientific">Paramarasmius palmivorus</name>
    <dbReference type="NCBI Taxonomy" id="297713"/>
    <lineage>
        <taxon>Eukaryota</taxon>
        <taxon>Fungi</taxon>
        <taxon>Dikarya</taxon>
        <taxon>Basidiomycota</taxon>
        <taxon>Agaricomycotina</taxon>
        <taxon>Agaricomycetes</taxon>
        <taxon>Agaricomycetidae</taxon>
        <taxon>Agaricales</taxon>
        <taxon>Marasmiineae</taxon>
        <taxon>Marasmiaceae</taxon>
        <taxon>Paramarasmius</taxon>
    </lineage>
</organism>
<feature type="compositionally biased region" description="Basic residues" evidence="1">
    <location>
        <begin position="155"/>
        <end position="184"/>
    </location>
</feature>
<keyword evidence="3" id="KW-1185">Reference proteome</keyword>
<feature type="region of interest" description="Disordered" evidence="1">
    <location>
        <begin position="486"/>
        <end position="602"/>
    </location>
</feature>
<feature type="compositionally biased region" description="Acidic residues" evidence="1">
    <location>
        <begin position="572"/>
        <end position="585"/>
    </location>
</feature>
<feature type="region of interest" description="Disordered" evidence="1">
    <location>
        <begin position="1"/>
        <end position="193"/>
    </location>
</feature>
<comment type="caution">
    <text evidence="2">The sequence shown here is derived from an EMBL/GenBank/DDBJ whole genome shotgun (WGS) entry which is preliminary data.</text>
</comment>
<feature type="region of interest" description="Disordered" evidence="1">
    <location>
        <begin position="949"/>
        <end position="969"/>
    </location>
</feature>
<evidence type="ECO:0000313" key="2">
    <source>
        <dbReference type="EMBL" id="KAK7021996.1"/>
    </source>
</evidence>
<name>A0AAW0B6Y3_9AGAR</name>
<proteinExistence type="predicted"/>
<accession>A0AAW0B6Y3</accession>
<reference evidence="2 3" key="1">
    <citation type="submission" date="2024-01" db="EMBL/GenBank/DDBJ databases">
        <title>A draft genome for a cacao thread blight-causing isolate of Paramarasmius palmivorus.</title>
        <authorList>
            <person name="Baruah I.K."/>
            <person name="Bukari Y."/>
            <person name="Amoako-Attah I."/>
            <person name="Meinhardt L.W."/>
            <person name="Bailey B.A."/>
            <person name="Cohen S.P."/>
        </authorList>
    </citation>
    <scope>NUCLEOTIDE SEQUENCE [LARGE SCALE GENOMIC DNA]</scope>
    <source>
        <strain evidence="2 3">GH-12</strain>
    </source>
</reference>
<dbReference type="Proteomes" id="UP001383192">
    <property type="component" value="Unassembled WGS sequence"/>
</dbReference>
<feature type="region of interest" description="Disordered" evidence="1">
    <location>
        <begin position="234"/>
        <end position="253"/>
    </location>
</feature>
<evidence type="ECO:0000256" key="1">
    <source>
        <dbReference type="SAM" id="MobiDB-lite"/>
    </source>
</evidence>